<reference evidence="1" key="1">
    <citation type="submission" date="2022-07" db="EMBL/GenBank/DDBJ databases">
        <title>Phylogenomic reconstructions and comparative analyses of Kickxellomycotina fungi.</title>
        <authorList>
            <person name="Reynolds N.K."/>
            <person name="Stajich J.E."/>
            <person name="Barry K."/>
            <person name="Grigoriev I.V."/>
            <person name="Crous P."/>
            <person name="Smith M.E."/>
        </authorList>
    </citation>
    <scope>NUCLEOTIDE SEQUENCE</scope>
    <source>
        <strain evidence="1">Benny 63K</strain>
    </source>
</reference>
<name>A0ACC1IEN2_9FUNG</name>
<keyword evidence="2" id="KW-1185">Reference proteome</keyword>
<sequence length="471" mass="52894">MPIDYSKWDNLELSDDSDVEIHPNIERGTFLRLRQKKIRDDRENRRIKREGNEAMITMNKDLIERISRLRAQVLEADEPKMNAILQQWQTDVAEAHKHKVERDGAISQGKQPEQPSEEDMMAALKARISDDLLKAAAKLDSLEEKQAEFAKQLAVHVENLRKNLQTAERELEQVKKEEARHVAPDSIVHDGFDRSFVSTAKPADANKSSISAKKTTVTTDEVLNPGSVGKHGDVAVEEEEEELEGMDENGELELDSDARAFAKLSKLTDSNDFIRKNLSIISDRKSDQIMAQAFTMELDGKKKLARQYVKQALILTYILKMGASGVNVFFNRVGPKGPAQDSFERDVASYYERIEERCKVIKSERDADDADEEPEVESIQLQCDDPNAPIRIYVPGKDEEDAQRLELFDQLPEDFKDALRVGTLEAINKVLATVSGSEAERLLGICGEGGFLAIDGEIVVDPSENAEQSAN</sequence>
<dbReference type="EMBL" id="JANBPG010000810">
    <property type="protein sequence ID" value="KAJ1893612.1"/>
    <property type="molecule type" value="Genomic_DNA"/>
</dbReference>
<accession>A0ACC1IEN2</accession>
<dbReference type="Proteomes" id="UP001150581">
    <property type="component" value="Unassembled WGS sequence"/>
</dbReference>
<proteinExistence type="predicted"/>
<comment type="caution">
    <text evidence="1">The sequence shown here is derived from an EMBL/GenBank/DDBJ whole genome shotgun (WGS) entry which is preliminary data.</text>
</comment>
<evidence type="ECO:0000313" key="1">
    <source>
        <dbReference type="EMBL" id="KAJ1893612.1"/>
    </source>
</evidence>
<gene>
    <name evidence="1" type="primary">CDC37_2</name>
    <name evidence="1" type="ORF">LPJ66_005645</name>
</gene>
<organism evidence="1 2">
    <name type="scientific">Kickxella alabastrina</name>
    <dbReference type="NCBI Taxonomy" id="61397"/>
    <lineage>
        <taxon>Eukaryota</taxon>
        <taxon>Fungi</taxon>
        <taxon>Fungi incertae sedis</taxon>
        <taxon>Zoopagomycota</taxon>
        <taxon>Kickxellomycotina</taxon>
        <taxon>Kickxellomycetes</taxon>
        <taxon>Kickxellales</taxon>
        <taxon>Kickxellaceae</taxon>
        <taxon>Kickxella</taxon>
    </lineage>
</organism>
<protein>
    <submittedName>
        <fullName evidence="1">Hsp90 co-chaperone Cdc37</fullName>
    </submittedName>
</protein>
<evidence type="ECO:0000313" key="2">
    <source>
        <dbReference type="Proteomes" id="UP001150581"/>
    </source>
</evidence>